<evidence type="ECO:0000313" key="1">
    <source>
        <dbReference type="EMBL" id="QDV20498.1"/>
    </source>
</evidence>
<dbReference type="Gene3D" id="1.25.40.10">
    <property type="entry name" value="Tetratricopeptide repeat domain"/>
    <property type="match status" value="3"/>
</dbReference>
<protein>
    <submittedName>
        <fullName evidence="1">Photosystem I assembly protein Ycf3</fullName>
    </submittedName>
</protein>
<dbReference type="EMBL" id="CP036317">
    <property type="protein sequence ID" value="QDV20498.1"/>
    <property type="molecule type" value="Genomic_DNA"/>
</dbReference>
<dbReference type="Proteomes" id="UP000320839">
    <property type="component" value="Chromosome"/>
</dbReference>
<evidence type="ECO:0000313" key="2">
    <source>
        <dbReference type="Proteomes" id="UP000320839"/>
    </source>
</evidence>
<gene>
    <name evidence="1" type="ORF">Pan153_51730</name>
</gene>
<accession>A0A518FVX7</accession>
<dbReference type="InterPro" id="IPR011990">
    <property type="entry name" value="TPR-like_helical_dom_sf"/>
</dbReference>
<proteinExistence type="predicted"/>
<reference evidence="1 2" key="1">
    <citation type="submission" date="2019-02" db="EMBL/GenBank/DDBJ databases">
        <title>Deep-cultivation of Planctomycetes and their phenomic and genomic characterization uncovers novel biology.</title>
        <authorList>
            <person name="Wiegand S."/>
            <person name="Jogler M."/>
            <person name="Boedeker C."/>
            <person name="Pinto D."/>
            <person name="Vollmers J."/>
            <person name="Rivas-Marin E."/>
            <person name="Kohn T."/>
            <person name="Peeters S.H."/>
            <person name="Heuer A."/>
            <person name="Rast P."/>
            <person name="Oberbeckmann S."/>
            <person name="Bunk B."/>
            <person name="Jeske O."/>
            <person name="Meyerdierks A."/>
            <person name="Storesund J.E."/>
            <person name="Kallscheuer N."/>
            <person name="Luecker S."/>
            <person name="Lage O.M."/>
            <person name="Pohl T."/>
            <person name="Merkel B.J."/>
            <person name="Hornburger P."/>
            <person name="Mueller R.-W."/>
            <person name="Bruemmer F."/>
            <person name="Labrenz M."/>
            <person name="Spormann A.M."/>
            <person name="Op den Camp H."/>
            <person name="Overmann J."/>
            <person name="Amann R."/>
            <person name="Jetten M.S.M."/>
            <person name="Mascher T."/>
            <person name="Medema M.H."/>
            <person name="Devos D.P."/>
            <person name="Kaster A.-K."/>
            <person name="Ovreas L."/>
            <person name="Rohde M."/>
            <person name="Galperin M.Y."/>
            <person name="Jogler C."/>
        </authorList>
    </citation>
    <scope>NUCLEOTIDE SEQUENCE [LARGE SCALE GENOMIC DNA]</scope>
    <source>
        <strain evidence="1 2">Pan153</strain>
    </source>
</reference>
<dbReference type="SUPFAM" id="SSF48452">
    <property type="entry name" value="TPR-like"/>
    <property type="match status" value="2"/>
</dbReference>
<dbReference type="AlphaFoldDB" id="A0A518FVX7"/>
<organism evidence="1 2">
    <name type="scientific">Gimesia panareensis</name>
    <dbReference type="NCBI Taxonomy" id="2527978"/>
    <lineage>
        <taxon>Bacteria</taxon>
        <taxon>Pseudomonadati</taxon>
        <taxon>Planctomycetota</taxon>
        <taxon>Planctomycetia</taxon>
        <taxon>Planctomycetales</taxon>
        <taxon>Planctomycetaceae</taxon>
        <taxon>Gimesia</taxon>
    </lineage>
</organism>
<name>A0A518FVX7_9PLAN</name>
<sequence>MRSCFVILMLVVPVLCSAEETCGEKERAELLQVIDAAVKATRFMKPDDTDLILLEAASYQSCFRNYDQAKKLADQIQDEEDRSYAFYSIAISYARHGNPAQAVLLADSTTRKGEVLEHIAIWQAKQGDFAGALKTIDLIQDDLILRDNGVTKADWIRGYALLEVAILQAKAGNQNASLKMTDQAKILLKNYHDYVSVIGKLAEAYAYAGNLEEGSRWFKLLKENHKDSLPFMLTDVALGYATAKKYEMAFQLVKQHPDSSELGATIHSVGMLLLSRGDIERALELLSIPEEKWWQDDLLFELVKWSIKQQQPGKALKYVDQFDTNSTRLRIRSLLNIAELQHTLNQPLEAEKTSQQAHELIEAARNDHKLFAELQTDRAAYQLRHKNVKAAQSSLQAALKAARQINYTKSFSGDFYHPLQEIFQGQVQAGDIPGAKETLSFALEVLPQMKKAHGGFPVYVSNLKPDIVACYVEIGDLNTALKITTAEKNNDSFFTVIGETLGRKGDLAAAMKWCQQSVPDAMKARVLICIARGAIKSRGCDCDDPFQRIWDNAPWAI</sequence>